<protein>
    <submittedName>
        <fullName evidence="1">AAA family ATPase</fullName>
    </submittedName>
</protein>
<dbReference type="InterPro" id="IPR027417">
    <property type="entry name" value="P-loop_NTPase"/>
</dbReference>
<dbReference type="EMBL" id="WRPP01000002">
    <property type="protein sequence ID" value="MVU78234.1"/>
    <property type="molecule type" value="Genomic_DNA"/>
</dbReference>
<organism evidence="1 2">
    <name type="scientific">Nocardia terrae</name>
    <dbReference type="NCBI Taxonomy" id="2675851"/>
    <lineage>
        <taxon>Bacteria</taxon>
        <taxon>Bacillati</taxon>
        <taxon>Actinomycetota</taxon>
        <taxon>Actinomycetes</taxon>
        <taxon>Mycobacteriales</taxon>
        <taxon>Nocardiaceae</taxon>
        <taxon>Nocardia</taxon>
    </lineage>
</organism>
<dbReference type="Gene3D" id="3.40.50.300">
    <property type="entry name" value="P-loop containing nucleotide triphosphate hydrolases"/>
    <property type="match status" value="1"/>
</dbReference>
<dbReference type="PANTHER" id="PTHR37807">
    <property type="entry name" value="OS07G0160300 PROTEIN"/>
    <property type="match status" value="1"/>
</dbReference>
<dbReference type="RefSeq" id="WP_157387771.1">
    <property type="nucleotide sequence ID" value="NZ_WRPP01000002.1"/>
</dbReference>
<comment type="caution">
    <text evidence="1">The sequence shown here is derived from an EMBL/GenBank/DDBJ whole genome shotgun (WGS) entry which is preliminary data.</text>
</comment>
<keyword evidence="2" id="KW-1185">Reference proteome</keyword>
<evidence type="ECO:0000313" key="1">
    <source>
        <dbReference type="EMBL" id="MVU78234.1"/>
    </source>
</evidence>
<proteinExistence type="predicted"/>
<dbReference type="AlphaFoldDB" id="A0A7K1UV42"/>
<accession>A0A7K1UV42</accession>
<reference evidence="1 2" key="1">
    <citation type="submission" date="2019-12" db="EMBL/GenBank/DDBJ databases">
        <title>Nocardia sp. nov. ET3-3 isolated from soil.</title>
        <authorList>
            <person name="Kanchanasin P."/>
            <person name="Tanasupawat S."/>
            <person name="Yuki M."/>
            <person name="Kudo T."/>
        </authorList>
    </citation>
    <scope>NUCLEOTIDE SEQUENCE [LARGE SCALE GENOMIC DNA]</scope>
    <source>
        <strain evidence="1 2">ET3-3</strain>
    </source>
</reference>
<dbReference type="Pfam" id="PF13671">
    <property type="entry name" value="AAA_33"/>
    <property type="match status" value="1"/>
</dbReference>
<sequence length="179" mass="19490">MDGILVLVNGLPGAGKSTLARALAEALPAEFLSKDTVKEALATCVTDAASIPALGSIAMNVVWELAAASPANVIIDSWWFKPRDLTFARTGLTTTKAPLAVEIWCDVPTETARSRYTSRHRPAFYHDRQRLADHWDDWAARGEPLGLTPTIRVDTTLPVDVIRLANQIHRLSIPPAASR</sequence>
<evidence type="ECO:0000313" key="2">
    <source>
        <dbReference type="Proteomes" id="UP000466794"/>
    </source>
</evidence>
<dbReference type="PANTHER" id="PTHR37807:SF3">
    <property type="entry name" value="OS07G0160300 PROTEIN"/>
    <property type="match status" value="1"/>
</dbReference>
<dbReference type="Proteomes" id="UP000466794">
    <property type="component" value="Unassembled WGS sequence"/>
</dbReference>
<dbReference type="SUPFAM" id="SSF52540">
    <property type="entry name" value="P-loop containing nucleoside triphosphate hydrolases"/>
    <property type="match status" value="1"/>
</dbReference>
<name>A0A7K1UV42_9NOCA</name>
<gene>
    <name evidence="1" type="ORF">GPX89_13395</name>
</gene>